<dbReference type="Pfam" id="PF14309">
    <property type="entry name" value="DUF4378"/>
    <property type="match status" value="1"/>
</dbReference>
<sequence length="612" mass="71076">MGKVLWTEDGDQFDKIHSGCMSGMFHALDYQYWHSVKKILPHRKHETLIKHANRNRRHKRISDDQDPFEVLKLLEAETSHILVDRSNRKTSSTQKRSLKARIKALVSEDTFKDNDKERDPKFVPSPRLQRTNSIHHLESNEWVRPIIFFPDSEELHENATENPNVPNSETKDYGDILEMFKVNKELFVNMLQDGSQVSNMKAKLTKSGSFPTGRRFLRPTKLKDKLNESYTTSKTERRLDSSSNLGFLMTELDKQDGKNSHDDLNNNNVMPIRRISSLNESSNRYSQLLDFSKEATLRPSRSLKLANGSENIPSTQEPNFFRTNRSLPHINNPNQESHDAYFFRSASQNERNPVSFPLCTDKPEDCECLNEVVYRSENFSENEHSTEDIPHLSSVLAPEKVQSEFQIPEGLDSLTNSKGNVEKEIMIVNNNKHLESSMRHYQEDDDFTYVKQILERSGFIKNGFHQTWYSSNQPLDPFVFQEIESQYFHDPELFEEEFNELSHHLLIFDLVDEVLVNFYEKSSAYYPKALSSSCHIRPAPTGPRVLDQVWKRVSRWLDLKPDMNESLDDIVSRDLGSDDGWMNLQLDCECVGLELEDLILDEVLEEVLFECS</sequence>
<organism evidence="2 3">
    <name type="scientific">Cynara cardunculus var. scolymus</name>
    <name type="common">Globe artichoke</name>
    <name type="synonym">Cynara scolymus</name>
    <dbReference type="NCBI Taxonomy" id="59895"/>
    <lineage>
        <taxon>Eukaryota</taxon>
        <taxon>Viridiplantae</taxon>
        <taxon>Streptophyta</taxon>
        <taxon>Embryophyta</taxon>
        <taxon>Tracheophyta</taxon>
        <taxon>Spermatophyta</taxon>
        <taxon>Magnoliopsida</taxon>
        <taxon>eudicotyledons</taxon>
        <taxon>Gunneridae</taxon>
        <taxon>Pentapetalae</taxon>
        <taxon>asterids</taxon>
        <taxon>campanulids</taxon>
        <taxon>Asterales</taxon>
        <taxon>Asteraceae</taxon>
        <taxon>Carduoideae</taxon>
        <taxon>Cardueae</taxon>
        <taxon>Carduinae</taxon>
        <taxon>Cynara</taxon>
    </lineage>
</organism>
<name>A0A118JW04_CYNCS</name>
<dbReference type="OrthoDB" id="758104at2759"/>
<dbReference type="PANTHER" id="PTHR47071">
    <property type="entry name" value="PROTEIN TRM32"/>
    <property type="match status" value="1"/>
</dbReference>
<dbReference type="EMBL" id="LEKV01004541">
    <property type="protein sequence ID" value="KVH94629.1"/>
    <property type="molecule type" value="Genomic_DNA"/>
</dbReference>
<accession>A0A118JW04</accession>
<dbReference type="PANTHER" id="PTHR47071:SF2">
    <property type="entry name" value="PROTEIN TRM32"/>
    <property type="match status" value="1"/>
</dbReference>
<evidence type="ECO:0000259" key="1">
    <source>
        <dbReference type="Pfam" id="PF14309"/>
    </source>
</evidence>
<protein>
    <recommendedName>
        <fullName evidence="1">DUF4378 domain-containing protein</fullName>
    </recommendedName>
</protein>
<gene>
    <name evidence="2" type="ORF">Ccrd_003305</name>
</gene>
<reference evidence="2 3" key="1">
    <citation type="journal article" date="2016" name="Sci. Rep.">
        <title>The genome sequence of the outbreeding globe artichoke constructed de novo incorporating a phase-aware low-pass sequencing strategy of F1 progeny.</title>
        <authorList>
            <person name="Scaglione D."/>
            <person name="Reyes-Chin-Wo S."/>
            <person name="Acquadro A."/>
            <person name="Froenicke L."/>
            <person name="Portis E."/>
            <person name="Beitel C."/>
            <person name="Tirone M."/>
            <person name="Mauro R."/>
            <person name="Lo Monaco A."/>
            <person name="Mauromicale G."/>
            <person name="Faccioli P."/>
            <person name="Cattivelli L."/>
            <person name="Rieseberg L."/>
            <person name="Michelmore R."/>
            <person name="Lanteri S."/>
        </authorList>
    </citation>
    <scope>NUCLEOTIDE SEQUENCE [LARGE SCALE GENOMIC DNA]</scope>
    <source>
        <strain evidence="2">2C</strain>
    </source>
</reference>
<dbReference type="AlphaFoldDB" id="A0A118JW04"/>
<dbReference type="Gramene" id="KVH94629">
    <property type="protein sequence ID" value="KVH94629"/>
    <property type="gene ID" value="Ccrd_003305"/>
</dbReference>
<keyword evidence="3" id="KW-1185">Reference proteome</keyword>
<dbReference type="STRING" id="59895.A0A118JW04"/>
<comment type="caution">
    <text evidence="2">The sequence shown here is derived from an EMBL/GenBank/DDBJ whole genome shotgun (WGS) entry which is preliminary data.</text>
</comment>
<proteinExistence type="predicted"/>
<dbReference type="OMA" id="FCCHHHL"/>
<feature type="domain" description="DUF4378" evidence="1">
    <location>
        <begin position="446"/>
        <end position="606"/>
    </location>
</feature>
<dbReference type="InterPro" id="IPR044257">
    <property type="entry name" value="TRM32-like"/>
</dbReference>
<dbReference type="Proteomes" id="UP000243975">
    <property type="component" value="Unassembled WGS sequence"/>
</dbReference>
<dbReference type="InterPro" id="IPR025486">
    <property type="entry name" value="DUF4378"/>
</dbReference>
<evidence type="ECO:0000313" key="3">
    <source>
        <dbReference type="Proteomes" id="UP000243975"/>
    </source>
</evidence>
<evidence type="ECO:0000313" key="2">
    <source>
        <dbReference type="EMBL" id="KVH94629.1"/>
    </source>
</evidence>